<dbReference type="PANTHER" id="PTHR30146:SF109">
    <property type="entry name" value="HTH-TYPE TRANSCRIPTIONAL REGULATOR GALS"/>
    <property type="match status" value="1"/>
</dbReference>
<dbReference type="Pfam" id="PF00356">
    <property type="entry name" value="LacI"/>
    <property type="match status" value="1"/>
</dbReference>
<dbReference type="Pfam" id="PF13377">
    <property type="entry name" value="Peripla_BP_3"/>
    <property type="match status" value="1"/>
</dbReference>
<dbReference type="PANTHER" id="PTHR30146">
    <property type="entry name" value="LACI-RELATED TRANSCRIPTIONAL REPRESSOR"/>
    <property type="match status" value="1"/>
</dbReference>
<name>A0ABX4M928_9ACTO</name>
<dbReference type="RefSeq" id="WP_086615594.1">
    <property type="nucleotide sequence ID" value="NZ_MTPX02000072.1"/>
</dbReference>
<dbReference type="InterPro" id="IPR010982">
    <property type="entry name" value="Lambda_DNA-bd_dom_sf"/>
</dbReference>
<evidence type="ECO:0000313" key="5">
    <source>
        <dbReference type="EMBL" id="PHP51957.1"/>
    </source>
</evidence>
<evidence type="ECO:0000256" key="1">
    <source>
        <dbReference type="ARBA" id="ARBA00023015"/>
    </source>
</evidence>
<dbReference type="PROSITE" id="PS50932">
    <property type="entry name" value="HTH_LACI_2"/>
    <property type="match status" value="1"/>
</dbReference>
<dbReference type="InterPro" id="IPR046335">
    <property type="entry name" value="LacI/GalR-like_sensor"/>
</dbReference>
<accession>A0ABX4M928</accession>
<organism evidence="5 6">
    <name type="scientific">Actinomyces ruminis</name>
    <dbReference type="NCBI Taxonomy" id="1937003"/>
    <lineage>
        <taxon>Bacteria</taxon>
        <taxon>Bacillati</taxon>
        <taxon>Actinomycetota</taxon>
        <taxon>Actinomycetes</taxon>
        <taxon>Actinomycetales</taxon>
        <taxon>Actinomycetaceae</taxon>
        <taxon>Actinomyces</taxon>
    </lineage>
</organism>
<dbReference type="SMART" id="SM00354">
    <property type="entry name" value="HTH_LACI"/>
    <property type="match status" value="1"/>
</dbReference>
<protein>
    <submittedName>
        <fullName evidence="5">LacI family transcriptional regulator</fullName>
    </submittedName>
</protein>
<dbReference type="SUPFAM" id="SSF47413">
    <property type="entry name" value="lambda repressor-like DNA-binding domains"/>
    <property type="match status" value="1"/>
</dbReference>
<keyword evidence="1" id="KW-0805">Transcription regulation</keyword>
<dbReference type="Gene3D" id="1.10.260.40">
    <property type="entry name" value="lambda repressor-like DNA-binding domains"/>
    <property type="match status" value="1"/>
</dbReference>
<evidence type="ECO:0000256" key="3">
    <source>
        <dbReference type="ARBA" id="ARBA00023163"/>
    </source>
</evidence>
<dbReference type="Gene3D" id="3.40.50.2300">
    <property type="match status" value="2"/>
</dbReference>
<dbReference type="SUPFAM" id="SSF53822">
    <property type="entry name" value="Periplasmic binding protein-like I"/>
    <property type="match status" value="1"/>
</dbReference>
<dbReference type="Proteomes" id="UP000194577">
    <property type="component" value="Unassembled WGS sequence"/>
</dbReference>
<evidence type="ECO:0000259" key="4">
    <source>
        <dbReference type="PROSITE" id="PS50932"/>
    </source>
</evidence>
<dbReference type="InterPro" id="IPR028082">
    <property type="entry name" value="Peripla_BP_I"/>
</dbReference>
<proteinExistence type="predicted"/>
<feature type="domain" description="HTH lacI-type" evidence="4">
    <location>
        <begin position="4"/>
        <end position="58"/>
    </location>
</feature>
<dbReference type="InterPro" id="IPR000843">
    <property type="entry name" value="HTH_LacI"/>
</dbReference>
<keyword evidence="6" id="KW-1185">Reference proteome</keyword>
<comment type="caution">
    <text evidence="5">The sequence shown here is derived from an EMBL/GenBank/DDBJ whole genome shotgun (WGS) entry which is preliminary data.</text>
</comment>
<dbReference type="EMBL" id="MTPX02000072">
    <property type="protein sequence ID" value="PHP51957.1"/>
    <property type="molecule type" value="Genomic_DNA"/>
</dbReference>
<evidence type="ECO:0000256" key="2">
    <source>
        <dbReference type="ARBA" id="ARBA00023125"/>
    </source>
</evidence>
<keyword evidence="2" id="KW-0238">DNA-binding</keyword>
<keyword evidence="3" id="KW-0804">Transcription</keyword>
<dbReference type="CDD" id="cd01392">
    <property type="entry name" value="HTH_LacI"/>
    <property type="match status" value="1"/>
</dbReference>
<evidence type="ECO:0000313" key="6">
    <source>
        <dbReference type="Proteomes" id="UP000194577"/>
    </source>
</evidence>
<dbReference type="CDD" id="cd06267">
    <property type="entry name" value="PBP1_LacI_sugar_binding-like"/>
    <property type="match status" value="1"/>
</dbReference>
<sequence>MARVTLSDIAKALGVSVSTVSLALRGSERISAPVREKVVKEAAAQGYRTDLAGALLRTTKPKLIGLVCDVGQELHIEYSREIITAAEKRGWLVMMEDTGVSGGAAAVSRITQLRARSLIIVDPSAIPANVLTGMDIPQVVIGQAAVTMKTDLVISNNLSGMLELAELLESEERVLCVDGGESVSSKKRRDAFLLAMRGKRARVTVVGGGPTADAGWRSIREVLSQGILKGGAIVCYNDQCALGALSALWHEHIAVPEDVRLVGFDNSRIARSQAFALTSIDRNTREVARLAVERAIRRADGDQSSPVTVSVDTRLVRRRTA</sequence>
<gene>
    <name evidence="5" type="ORF">BW737_013190</name>
</gene>
<reference evidence="5 6" key="1">
    <citation type="submission" date="2017-10" db="EMBL/GenBank/DDBJ databases">
        <title>Draft genome sequence of cellulolytic Actinomyces sp CtC72 isolated from cattle rumen fluid.</title>
        <authorList>
            <person name="Joshi A.J."/>
            <person name="Vasudevan G."/>
            <person name="Lanjekar V.B."/>
            <person name="Hivarkar S."/>
            <person name="Engineer A."/>
            <person name="Pore S.D."/>
            <person name="Dhakephalkar P.K."/>
            <person name="Dagar S."/>
        </authorList>
    </citation>
    <scope>NUCLEOTIDE SEQUENCE [LARGE SCALE GENOMIC DNA]</scope>
    <source>
        <strain evidence="6">CtC72</strain>
    </source>
</reference>